<dbReference type="PROSITE" id="PS00061">
    <property type="entry name" value="ADH_SHORT"/>
    <property type="match status" value="1"/>
</dbReference>
<dbReference type="InterPro" id="IPR057326">
    <property type="entry name" value="KR_dom"/>
</dbReference>
<feature type="domain" description="Ketoreductase" evidence="5">
    <location>
        <begin position="7"/>
        <end position="208"/>
    </location>
</feature>
<proteinExistence type="inferred from homology"/>
<evidence type="ECO:0000313" key="7">
    <source>
        <dbReference type="Proteomes" id="UP001484097"/>
    </source>
</evidence>
<dbReference type="PANTHER" id="PTHR43391">
    <property type="entry name" value="RETINOL DEHYDROGENASE-RELATED"/>
    <property type="match status" value="1"/>
</dbReference>
<evidence type="ECO:0000259" key="5">
    <source>
        <dbReference type="SMART" id="SM00822"/>
    </source>
</evidence>
<dbReference type="EMBL" id="JBDXMX010000002">
    <property type="protein sequence ID" value="MEO9247370.1"/>
    <property type="molecule type" value="Genomic_DNA"/>
</dbReference>
<dbReference type="PANTHER" id="PTHR43391:SF14">
    <property type="entry name" value="DEHYDROGENASE_REDUCTASE SDR FAMILY PROTEIN 7-LIKE"/>
    <property type="match status" value="1"/>
</dbReference>
<dbReference type="RefSeq" id="WP_309815564.1">
    <property type="nucleotide sequence ID" value="NZ_JBDXMX010000002.1"/>
</dbReference>
<dbReference type="PRINTS" id="PR00080">
    <property type="entry name" value="SDRFAMILY"/>
</dbReference>
<evidence type="ECO:0000313" key="6">
    <source>
        <dbReference type="EMBL" id="MEO9247370.1"/>
    </source>
</evidence>
<protein>
    <submittedName>
        <fullName evidence="6">SDR family NAD(P)-dependent oxidoreductase</fullName>
    </submittedName>
</protein>
<dbReference type="Gene3D" id="3.40.50.720">
    <property type="entry name" value="NAD(P)-binding Rossmann-like Domain"/>
    <property type="match status" value="1"/>
</dbReference>
<dbReference type="InterPro" id="IPR036291">
    <property type="entry name" value="NAD(P)-bd_dom_sf"/>
</dbReference>
<accession>A0ABV0IH14</accession>
<name>A0ABV0IH14_9MICC</name>
<evidence type="ECO:0000256" key="1">
    <source>
        <dbReference type="ARBA" id="ARBA00006484"/>
    </source>
</evidence>
<dbReference type="SMART" id="SM00822">
    <property type="entry name" value="PKS_KR"/>
    <property type="match status" value="1"/>
</dbReference>
<keyword evidence="3" id="KW-0560">Oxidoreductase</keyword>
<dbReference type="InterPro" id="IPR020904">
    <property type="entry name" value="Sc_DH/Rdtase_CS"/>
</dbReference>
<keyword evidence="7" id="KW-1185">Reference proteome</keyword>
<dbReference type="Pfam" id="PF00106">
    <property type="entry name" value="adh_short"/>
    <property type="match status" value="1"/>
</dbReference>
<gene>
    <name evidence="6" type="ORF">ABDK96_06730</name>
</gene>
<reference evidence="6 7" key="1">
    <citation type="submission" date="2024-05" db="EMBL/GenBank/DDBJ databases">
        <authorList>
            <person name="Yi C."/>
        </authorList>
    </citation>
    <scope>NUCLEOTIDE SEQUENCE [LARGE SCALE GENOMIC DNA]</scope>
    <source>
        <strain evidence="6 7">XS13</strain>
    </source>
</reference>
<organism evidence="6 7">
    <name type="scientific">Citricoccus nitrophenolicus</name>
    <dbReference type="NCBI Taxonomy" id="863575"/>
    <lineage>
        <taxon>Bacteria</taxon>
        <taxon>Bacillati</taxon>
        <taxon>Actinomycetota</taxon>
        <taxon>Actinomycetes</taxon>
        <taxon>Micrococcales</taxon>
        <taxon>Micrococcaceae</taxon>
        <taxon>Citricoccus</taxon>
    </lineage>
</organism>
<comment type="similarity">
    <text evidence="1 4">Belongs to the short-chain dehydrogenases/reductases (SDR) family.</text>
</comment>
<dbReference type="InterPro" id="IPR002347">
    <property type="entry name" value="SDR_fam"/>
</dbReference>
<dbReference type="SUPFAM" id="SSF51735">
    <property type="entry name" value="NAD(P)-binding Rossmann-fold domains"/>
    <property type="match status" value="1"/>
</dbReference>
<keyword evidence="2" id="KW-0521">NADP</keyword>
<dbReference type="PRINTS" id="PR00081">
    <property type="entry name" value="GDHRDH"/>
</dbReference>
<sequence>MRDLTGRVAVVTGGSSGIGRGIALACARAGMTVYATGRSQDHLAETQEEFAALGLEVATLAVDVTDLAAMREAAARIEAEQGRVDLLVNNAGIGLTGPVAAASAADWDWVIDVNIKGVAHGIQAFLPALRRHGAGGHIVNTSSMAGLMPVVAGLYSMSKAAVIALSEALHIELLQENIGVSAYCPGPTHSNIASSVAHRPREYGPSGYAAPGPEATAFQRTQPYMSAEEAGERVLEGVRRGDLFILTHPEFKDGVVQRHRAIEDSFPAEPIHEERRDAIPFLLSSPVYAPANRPPSPVFSPAFRTGG</sequence>
<evidence type="ECO:0000256" key="2">
    <source>
        <dbReference type="ARBA" id="ARBA00022857"/>
    </source>
</evidence>
<dbReference type="Proteomes" id="UP001484097">
    <property type="component" value="Unassembled WGS sequence"/>
</dbReference>
<comment type="caution">
    <text evidence="6">The sequence shown here is derived from an EMBL/GenBank/DDBJ whole genome shotgun (WGS) entry which is preliminary data.</text>
</comment>
<evidence type="ECO:0000256" key="4">
    <source>
        <dbReference type="RuleBase" id="RU000363"/>
    </source>
</evidence>
<evidence type="ECO:0000256" key="3">
    <source>
        <dbReference type="ARBA" id="ARBA00023002"/>
    </source>
</evidence>